<evidence type="ECO:0000256" key="6">
    <source>
        <dbReference type="ARBA" id="ARBA00022553"/>
    </source>
</evidence>
<evidence type="ECO:0000256" key="4">
    <source>
        <dbReference type="ARBA" id="ARBA00022475"/>
    </source>
</evidence>
<dbReference type="Pfam" id="PF00672">
    <property type="entry name" value="HAMP"/>
    <property type="match status" value="1"/>
</dbReference>
<sequence>MKRRFDTLFGRLTLLLIAVLIISHFSWLTILRNDRRERLFEYSADQMAFIFRSAQAVMDGDSRIPLPDSVHFEKTLFDGRNTFTPTGQSEHLTQQLAQRLPPGTDLRIEQSVPPRMWAKLPGAKQWISTPIVMVHTPPSALNAILPGVLTVLLITVIFSVLTAWLLQRPVRDMAEAAEKLATGGEVEPLKERGPRELRQLTERFNRMITDIAQAERERNTMLAGIAHDLKTPLSRLRLRAEIVDDPAVTRGIVRDVESMARIVDQFLLFARGAEPLGPPVPVDSRLPYLLQVFADQGYAIDTALHAGPHFQLKTTHLERIVNNLLDNAVSYGRAPLTICTARTADGWELAIEDNGPGIPDEDLARIVRPFVRLDPARSGNAHCGLGLAIVDKLAQQLGAKLVLSNRAAGGLRAAVIFPLRDGAA</sequence>
<dbReference type="SUPFAM" id="SSF47384">
    <property type="entry name" value="Homodimeric domain of signal transducing histidine kinase"/>
    <property type="match status" value="1"/>
</dbReference>
<protein>
    <recommendedName>
        <fullName evidence="3">histidine kinase</fullName>
        <ecNumber evidence="3">2.7.13.3</ecNumber>
    </recommendedName>
</protein>
<gene>
    <name evidence="18" type="ORF">ABW99_00955</name>
</gene>
<feature type="domain" description="Histidine kinase" evidence="16">
    <location>
        <begin position="224"/>
        <end position="421"/>
    </location>
</feature>
<dbReference type="SMART" id="SM00304">
    <property type="entry name" value="HAMP"/>
    <property type="match status" value="1"/>
</dbReference>
<keyword evidence="13" id="KW-0902">Two-component regulatory system</keyword>
<dbReference type="Pfam" id="PF02518">
    <property type="entry name" value="HATPase_c"/>
    <property type="match status" value="1"/>
</dbReference>
<dbReference type="CDD" id="cd00082">
    <property type="entry name" value="HisKA"/>
    <property type="match status" value="1"/>
</dbReference>
<evidence type="ECO:0000256" key="12">
    <source>
        <dbReference type="ARBA" id="ARBA00022989"/>
    </source>
</evidence>
<evidence type="ECO:0000259" key="17">
    <source>
        <dbReference type="PROSITE" id="PS50885"/>
    </source>
</evidence>
<keyword evidence="12 15" id="KW-1133">Transmembrane helix</keyword>
<organism evidence="18 19">
    <name type="scientific">Pandoraea thiooxydans</name>
    <dbReference type="NCBI Taxonomy" id="445709"/>
    <lineage>
        <taxon>Bacteria</taxon>
        <taxon>Pseudomonadati</taxon>
        <taxon>Pseudomonadota</taxon>
        <taxon>Betaproteobacteria</taxon>
        <taxon>Burkholderiales</taxon>
        <taxon>Burkholderiaceae</taxon>
        <taxon>Pandoraea</taxon>
    </lineage>
</organism>
<evidence type="ECO:0000259" key="16">
    <source>
        <dbReference type="PROSITE" id="PS50109"/>
    </source>
</evidence>
<dbReference type="InterPro" id="IPR004358">
    <property type="entry name" value="Sig_transdc_His_kin-like_C"/>
</dbReference>
<evidence type="ECO:0000256" key="15">
    <source>
        <dbReference type="SAM" id="Phobius"/>
    </source>
</evidence>
<evidence type="ECO:0000256" key="9">
    <source>
        <dbReference type="ARBA" id="ARBA00022741"/>
    </source>
</evidence>
<name>A0A0G3ENX8_9BURK</name>
<dbReference type="PANTHER" id="PTHR44936:SF5">
    <property type="entry name" value="SENSOR HISTIDINE KINASE ENVZ"/>
    <property type="match status" value="1"/>
</dbReference>
<dbReference type="CDD" id="cd06225">
    <property type="entry name" value="HAMP"/>
    <property type="match status" value="1"/>
</dbReference>
<dbReference type="Gene3D" id="1.10.287.130">
    <property type="match status" value="1"/>
</dbReference>
<evidence type="ECO:0000256" key="11">
    <source>
        <dbReference type="ARBA" id="ARBA00022840"/>
    </source>
</evidence>
<evidence type="ECO:0000313" key="19">
    <source>
        <dbReference type="Proteomes" id="UP000036700"/>
    </source>
</evidence>
<evidence type="ECO:0000313" key="18">
    <source>
        <dbReference type="EMBL" id="AKJ67012.1"/>
    </source>
</evidence>
<feature type="transmembrane region" description="Helical" evidence="15">
    <location>
        <begin position="12"/>
        <end position="30"/>
    </location>
</feature>
<reference evidence="19" key="1">
    <citation type="submission" date="2015-06" db="EMBL/GenBank/DDBJ databases">
        <authorList>
            <person name="Lim Y.L."/>
            <person name="Ee R."/>
            <person name="Yong D."/>
            <person name="How K.Y."/>
            <person name="Yin W.F."/>
            <person name="Chan K.G."/>
        </authorList>
    </citation>
    <scope>NUCLEOTIDE SEQUENCE [LARGE SCALE GENOMIC DNA]</scope>
    <source>
        <strain evidence="19">DSM 25325</strain>
    </source>
</reference>
<keyword evidence="10" id="KW-0418">Kinase</keyword>
<evidence type="ECO:0000256" key="2">
    <source>
        <dbReference type="ARBA" id="ARBA00004429"/>
    </source>
</evidence>
<dbReference type="InterPro" id="IPR003661">
    <property type="entry name" value="HisK_dim/P_dom"/>
</dbReference>
<dbReference type="SMART" id="SM00388">
    <property type="entry name" value="HisKA"/>
    <property type="match status" value="1"/>
</dbReference>
<keyword evidence="7" id="KW-0808">Transferase</keyword>
<dbReference type="GO" id="GO:0005524">
    <property type="term" value="F:ATP binding"/>
    <property type="evidence" value="ECO:0007669"/>
    <property type="project" value="UniProtKB-KW"/>
</dbReference>
<keyword evidence="19" id="KW-1185">Reference proteome</keyword>
<dbReference type="PATRIC" id="fig|445709.3.peg.212"/>
<dbReference type="Proteomes" id="UP000036700">
    <property type="component" value="Chromosome"/>
</dbReference>
<accession>A0A0G3ENX8</accession>
<dbReference type="Pfam" id="PF00512">
    <property type="entry name" value="HisKA"/>
    <property type="match status" value="1"/>
</dbReference>
<evidence type="ECO:0000256" key="8">
    <source>
        <dbReference type="ARBA" id="ARBA00022692"/>
    </source>
</evidence>
<dbReference type="PROSITE" id="PS50109">
    <property type="entry name" value="HIS_KIN"/>
    <property type="match status" value="1"/>
</dbReference>
<proteinExistence type="predicted"/>
<dbReference type="PANTHER" id="PTHR44936">
    <property type="entry name" value="SENSOR PROTEIN CREC"/>
    <property type="match status" value="1"/>
</dbReference>
<dbReference type="SUPFAM" id="SSF55874">
    <property type="entry name" value="ATPase domain of HSP90 chaperone/DNA topoisomerase II/histidine kinase"/>
    <property type="match status" value="1"/>
</dbReference>
<keyword evidence="9" id="KW-0547">Nucleotide-binding</keyword>
<keyword evidence="11" id="KW-0067">ATP-binding</keyword>
<keyword evidence="6" id="KW-0597">Phosphoprotein</keyword>
<dbReference type="SMART" id="SM00387">
    <property type="entry name" value="HATPase_c"/>
    <property type="match status" value="1"/>
</dbReference>
<keyword evidence="5" id="KW-0997">Cell inner membrane</keyword>
<evidence type="ECO:0000256" key="10">
    <source>
        <dbReference type="ARBA" id="ARBA00022777"/>
    </source>
</evidence>
<dbReference type="Gene3D" id="3.30.565.10">
    <property type="entry name" value="Histidine kinase-like ATPase, C-terminal domain"/>
    <property type="match status" value="1"/>
</dbReference>
<dbReference type="EC" id="2.7.13.3" evidence="3"/>
<dbReference type="PROSITE" id="PS50885">
    <property type="entry name" value="HAMP"/>
    <property type="match status" value="1"/>
</dbReference>
<evidence type="ECO:0000256" key="13">
    <source>
        <dbReference type="ARBA" id="ARBA00023012"/>
    </source>
</evidence>
<dbReference type="GO" id="GO:0000155">
    <property type="term" value="F:phosphorelay sensor kinase activity"/>
    <property type="evidence" value="ECO:0007669"/>
    <property type="project" value="InterPro"/>
</dbReference>
<dbReference type="PRINTS" id="PR00344">
    <property type="entry name" value="BCTRLSENSOR"/>
</dbReference>
<dbReference type="AlphaFoldDB" id="A0A0G3ENX8"/>
<evidence type="ECO:0000256" key="3">
    <source>
        <dbReference type="ARBA" id="ARBA00012438"/>
    </source>
</evidence>
<dbReference type="EMBL" id="CP011568">
    <property type="protein sequence ID" value="AKJ67012.1"/>
    <property type="molecule type" value="Genomic_DNA"/>
</dbReference>
<evidence type="ECO:0000256" key="14">
    <source>
        <dbReference type="ARBA" id="ARBA00023136"/>
    </source>
</evidence>
<feature type="domain" description="HAMP" evidence="17">
    <location>
        <begin position="164"/>
        <end position="216"/>
    </location>
</feature>
<dbReference type="STRING" id="445709.ABW99_00955"/>
<dbReference type="RefSeq" id="WP_047212531.1">
    <property type="nucleotide sequence ID" value="NZ_CP011568.3"/>
</dbReference>
<evidence type="ECO:0000256" key="5">
    <source>
        <dbReference type="ARBA" id="ARBA00022519"/>
    </source>
</evidence>
<dbReference type="InterPro" id="IPR050980">
    <property type="entry name" value="2C_sensor_his_kinase"/>
</dbReference>
<evidence type="ECO:0000256" key="1">
    <source>
        <dbReference type="ARBA" id="ARBA00000085"/>
    </source>
</evidence>
<keyword evidence="4" id="KW-1003">Cell membrane</keyword>
<feature type="transmembrane region" description="Helical" evidence="15">
    <location>
        <begin position="143"/>
        <end position="166"/>
    </location>
</feature>
<dbReference type="InterPro" id="IPR036890">
    <property type="entry name" value="HATPase_C_sf"/>
</dbReference>
<keyword evidence="14 15" id="KW-0472">Membrane</keyword>
<keyword evidence="8 15" id="KW-0812">Transmembrane</keyword>
<dbReference type="GO" id="GO:0005886">
    <property type="term" value="C:plasma membrane"/>
    <property type="evidence" value="ECO:0007669"/>
    <property type="project" value="UniProtKB-SubCell"/>
</dbReference>
<dbReference type="InterPro" id="IPR036097">
    <property type="entry name" value="HisK_dim/P_sf"/>
</dbReference>
<dbReference type="InterPro" id="IPR003660">
    <property type="entry name" value="HAMP_dom"/>
</dbReference>
<evidence type="ECO:0000256" key="7">
    <source>
        <dbReference type="ARBA" id="ARBA00022679"/>
    </source>
</evidence>
<dbReference type="InterPro" id="IPR005467">
    <property type="entry name" value="His_kinase_dom"/>
</dbReference>
<comment type="subcellular location">
    <subcellularLocation>
        <location evidence="2">Cell inner membrane</location>
        <topology evidence="2">Multi-pass membrane protein</topology>
    </subcellularLocation>
</comment>
<comment type="catalytic activity">
    <reaction evidence="1">
        <text>ATP + protein L-histidine = ADP + protein N-phospho-L-histidine.</text>
        <dbReference type="EC" id="2.7.13.3"/>
    </reaction>
</comment>
<dbReference type="OrthoDB" id="9804645at2"/>
<dbReference type="CDD" id="cd00075">
    <property type="entry name" value="HATPase"/>
    <property type="match status" value="1"/>
</dbReference>
<dbReference type="InterPro" id="IPR003594">
    <property type="entry name" value="HATPase_dom"/>
</dbReference>
<dbReference type="KEGG" id="ptx:ABW99_00955"/>